<evidence type="ECO:0000256" key="8">
    <source>
        <dbReference type="ARBA" id="ARBA00023143"/>
    </source>
</evidence>
<reference evidence="11 12" key="1">
    <citation type="submission" date="2018-10" db="EMBL/GenBank/DDBJ databases">
        <title>Paraburkholderia sp. 7MK8-2, isolated from soil.</title>
        <authorList>
            <person name="Gao Z.-H."/>
            <person name="Qiu L.-H."/>
        </authorList>
    </citation>
    <scope>NUCLEOTIDE SEQUENCE [LARGE SCALE GENOMIC DNA]</scope>
    <source>
        <strain evidence="11 12">7MK8-2</strain>
    </source>
</reference>
<dbReference type="InterPro" id="IPR006303">
    <property type="entry name" value="FliR"/>
</dbReference>
<feature type="transmembrane region" description="Helical" evidence="10">
    <location>
        <begin position="34"/>
        <end position="52"/>
    </location>
</feature>
<feature type="transmembrane region" description="Helical" evidence="10">
    <location>
        <begin position="181"/>
        <end position="203"/>
    </location>
</feature>
<comment type="subcellular location">
    <subcellularLocation>
        <location evidence="10">Cell membrane</location>
        <topology evidence="10">Multi-pass membrane protein</topology>
    </subcellularLocation>
    <subcellularLocation>
        <location evidence="10">Bacterial flagellum basal body</location>
    </subcellularLocation>
</comment>
<accession>A0A494XC28</accession>
<feature type="transmembrane region" description="Helical" evidence="10">
    <location>
        <begin position="215"/>
        <end position="236"/>
    </location>
</feature>
<name>A0A494XC28_9BURK</name>
<proteinExistence type="inferred from homology"/>
<evidence type="ECO:0000256" key="2">
    <source>
        <dbReference type="ARBA" id="ARBA00009772"/>
    </source>
</evidence>
<keyword evidence="11" id="KW-0966">Cell projection</keyword>
<comment type="similarity">
    <text evidence="2 10">Belongs to the FliR/MopE/SpaR family.</text>
</comment>
<keyword evidence="7 10" id="KW-0472">Membrane</keyword>
<keyword evidence="5 10" id="KW-0812">Transmembrane</keyword>
<keyword evidence="4 10" id="KW-1003">Cell membrane</keyword>
<dbReference type="OrthoDB" id="8808595at2"/>
<evidence type="ECO:0000256" key="9">
    <source>
        <dbReference type="NCBIfam" id="TIGR01400"/>
    </source>
</evidence>
<keyword evidence="11" id="KW-0969">Cilium</keyword>
<sequence length="282" mass="29522">MFGAAWLTMAFLLSLRLGAMLVVAPIISASFVPTTIRIMLIVALCAALAMGLEPDGLVDSIAAGPTSHWGLLIESAVAEVGLGVTLGLGIALAFAAFSVAGHLLDVQIGFGIGQVFDPVANTQSPLLTSAFNQLALIGFFLVDGHHALMRGLVYSLNRFPLGHPWALEDAWLPFVKQVAGLFSLGFALAAPVAFCLLLVDLALGVVARNLPQMNMLALGIPVKIVVGVVALSLWYVGMGDVMGRTYGSIFRTWDEMFELSSVNAPAAVQFAASSADALLRGA</sequence>
<dbReference type="InterPro" id="IPR002010">
    <property type="entry name" value="T3SS_IM_R"/>
</dbReference>
<gene>
    <name evidence="11" type="primary">fliR</name>
    <name evidence="11" type="ORF">D7S89_13950</name>
</gene>
<evidence type="ECO:0000256" key="1">
    <source>
        <dbReference type="ARBA" id="ARBA00002578"/>
    </source>
</evidence>
<keyword evidence="6 10" id="KW-1133">Transmembrane helix</keyword>
<feature type="transmembrane region" description="Helical" evidence="10">
    <location>
        <begin position="80"/>
        <end position="104"/>
    </location>
</feature>
<keyword evidence="12" id="KW-1185">Reference proteome</keyword>
<dbReference type="PANTHER" id="PTHR30065">
    <property type="entry name" value="FLAGELLAR BIOSYNTHETIC PROTEIN FLIR"/>
    <property type="match status" value="1"/>
</dbReference>
<evidence type="ECO:0000256" key="3">
    <source>
        <dbReference type="ARBA" id="ARBA00021717"/>
    </source>
</evidence>
<dbReference type="GO" id="GO:0009425">
    <property type="term" value="C:bacterial-type flagellum basal body"/>
    <property type="evidence" value="ECO:0007669"/>
    <property type="project" value="UniProtKB-SubCell"/>
</dbReference>
<evidence type="ECO:0000313" key="12">
    <source>
        <dbReference type="Proteomes" id="UP000280434"/>
    </source>
</evidence>
<comment type="function">
    <text evidence="1 10">Role in flagellar biosynthesis.</text>
</comment>
<evidence type="ECO:0000256" key="5">
    <source>
        <dbReference type="ARBA" id="ARBA00022692"/>
    </source>
</evidence>
<dbReference type="GO" id="GO:0006605">
    <property type="term" value="P:protein targeting"/>
    <property type="evidence" value="ECO:0007669"/>
    <property type="project" value="UniProtKB-UniRule"/>
</dbReference>
<dbReference type="Proteomes" id="UP000280434">
    <property type="component" value="Unassembled WGS sequence"/>
</dbReference>
<evidence type="ECO:0000256" key="4">
    <source>
        <dbReference type="ARBA" id="ARBA00022475"/>
    </source>
</evidence>
<dbReference type="GO" id="GO:0044780">
    <property type="term" value="P:bacterial-type flagellum assembly"/>
    <property type="evidence" value="ECO:0007669"/>
    <property type="project" value="UniProtKB-UniRule"/>
</dbReference>
<dbReference type="EMBL" id="RBZV01000004">
    <property type="protein sequence ID" value="RKP48407.1"/>
    <property type="molecule type" value="Genomic_DNA"/>
</dbReference>
<keyword evidence="11" id="KW-0282">Flagellum</keyword>
<comment type="caution">
    <text evidence="11">The sequence shown here is derived from an EMBL/GenBank/DDBJ whole genome shotgun (WGS) entry which is preliminary data.</text>
</comment>
<dbReference type="GO" id="GO:0005886">
    <property type="term" value="C:plasma membrane"/>
    <property type="evidence" value="ECO:0007669"/>
    <property type="project" value="UniProtKB-SubCell"/>
</dbReference>
<evidence type="ECO:0000313" key="11">
    <source>
        <dbReference type="EMBL" id="RKP48407.1"/>
    </source>
</evidence>
<evidence type="ECO:0000256" key="10">
    <source>
        <dbReference type="RuleBase" id="RU362071"/>
    </source>
</evidence>
<dbReference type="PRINTS" id="PR00953">
    <property type="entry name" value="TYPE3IMRPROT"/>
</dbReference>
<dbReference type="AlphaFoldDB" id="A0A494XC28"/>
<dbReference type="NCBIfam" id="TIGR01400">
    <property type="entry name" value="fliR"/>
    <property type="match status" value="1"/>
</dbReference>
<dbReference type="PANTHER" id="PTHR30065:SF1">
    <property type="entry name" value="SURFACE PRESENTATION OF ANTIGENS PROTEIN SPAR"/>
    <property type="match status" value="1"/>
</dbReference>
<keyword evidence="8 10" id="KW-0975">Bacterial flagellum</keyword>
<protein>
    <recommendedName>
        <fullName evidence="3 9">Flagellar biosynthetic protein FliR</fullName>
    </recommendedName>
</protein>
<evidence type="ECO:0000256" key="6">
    <source>
        <dbReference type="ARBA" id="ARBA00022989"/>
    </source>
</evidence>
<dbReference type="Pfam" id="PF01311">
    <property type="entry name" value="Bac_export_1"/>
    <property type="match status" value="1"/>
</dbReference>
<feature type="transmembrane region" description="Helical" evidence="10">
    <location>
        <begin position="6"/>
        <end position="27"/>
    </location>
</feature>
<evidence type="ECO:0000256" key="7">
    <source>
        <dbReference type="ARBA" id="ARBA00023136"/>
    </source>
</evidence>
<dbReference type="RefSeq" id="WP_121278255.1">
    <property type="nucleotide sequence ID" value="NZ_RBZV01000004.1"/>
</dbReference>
<organism evidence="11 12">
    <name type="scientific">Trinickia fusca</name>
    <dbReference type="NCBI Taxonomy" id="2419777"/>
    <lineage>
        <taxon>Bacteria</taxon>
        <taxon>Pseudomonadati</taxon>
        <taxon>Pseudomonadota</taxon>
        <taxon>Betaproteobacteria</taxon>
        <taxon>Burkholderiales</taxon>
        <taxon>Burkholderiaceae</taxon>
        <taxon>Trinickia</taxon>
    </lineage>
</organism>